<gene>
    <name evidence="2" type="ORF">CINCED_3A021448</name>
</gene>
<feature type="compositionally biased region" description="Acidic residues" evidence="1">
    <location>
        <begin position="68"/>
        <end position="77"/>
    </location>
</feature>
<organism evidence="2 3">
    <name type="scientific">Cinara cedri</name>
    <dbReference type="NCBI Taxonomy" id="506608"/>
    <lineage>
        <taxon>Eukaryota</taxon>
        <taxon>Metazoa</taxon>
        <taxon>Ecdysozoa</taxon>
        <taxon>Arthropoda</taxon>
        <taxon>Hexapoda</taxon>
        <taxon>Insecta</taxon>
        <taxon>Pterygota</taxon>
        <taxon>Neoptera</taxon>
        <taxon>Paraneoptera</taxon>
        <taxon>Hemiptera</taxon>
        <taxon>Sternorrhyncha</taxon>
        <taxon>Aphidomorpha</taxon>
        <taxon>Aphidoidea</taxon>
        <taxon>Aphididae</taxon>
        <taxon>Lachninae</taxon>
        <taxon>Cinara</taxon>
    </lineage>
</organism>
<name>A0A5E4N3T2_9HEMI</name>
<dbReference type="EMBL" id="CABPRJ010001487">
    <property type="protein sequence ID" value="VVC38640.1"/>
    <property type="molecule type" value="Genomic_DNA"/>
</dbReference>
<sequence>MQKSQSNNQKFPEALLLGGVGLQGTAVGTGSPRVSSSDSQRDGQCVNGEGSGNADNDDKYGKFQFLQENEEKEIEET</sequence>
<keyword evidence="3" id="KW-1185">Reference proteome</keyword>
<evidence type="ECO:0000256" key="1">
    <source>
        <dbReference type="SAM" id="MobiDB-lite"/>
    </source>
</evidence>
<proteinExistence type="predicted"/>
<feature type="region of interest" description="Disordered" evidence="1">
    <location>
        <begin position="22"/>
        <end position="77"/>
    </location>
</feature>
<evidence type="ECO:0000313" key="3">
    <source>
        <dbReference type="Proteomes" id="UP000325440"/>
    </source>
</evidence>
<reference evidence="2 3" key="1">
    <citation type="submission" date="2019-08" db="EMBL/GenBank/DDBJ databases">
        <authorList>
            <person name="Alioto T."/>
            <person name="Alioto T."/>
            <person name="Gomez Garrido J."/>
        </authorList>
    </citation>
    <scope>NUCLEOTIDE SEQUENCE [LARGE SCALE GENOMIC DNA]</scope>
</reference>
<dbReference type="Proteomes" id="UP000325440">
    <property type="component" value="Unassembled WGS sequence"/>
</dbReference>
<feature type="compositionally biased region" description="Polar residues" evidence="1">
    <location>
        <begin position="26"/>
        <end position="38"/>
    </location>
</feature>
<dbReference type="AlphaFoldDB" id="A0A5E4N3T2"/>
<accession>A0A5E4N3T2</accession>
<evidence type="ECO:0000313" key="2">
    <source>
        <dbReference type="EMBL" id="VVC38640.1"/>
    </source>
</evidence>
<protein>
    <submittedName>
        <fullName evidence="2">Uncharacterized protein</fullName>
    </submittedName>
</protein>